<reference evidence="2" key="1">
    <citation type="journal article" date="2023" name="Front. Plant Sci.">
        <title>Chromosomal-level genome assembly of Melastoma candidum provides insights into trichome evolution.</title>
        <authorList>
            <person name="Zhong Y."/>
            <person name="Wu W."/>
            <person name="Sun C."/>
            <person name="Zou P."/>
            <person name="Liu Y."/>
            <person name="Dai S."/>
            <person name="Zhou R."/>
        </authorList>
    </citation>
    <scope>NUCLEOTIDE SEQUENCE [LARGE SCALE GENOMIC DNA]</scope>
</reference>
<protein>
    <submittedName>
        <fullName evidence="1">Uncharacterized protein</fullName>
    </submittedName>
</protein>
<sequence length="122" mass="13341">MTKTEKLRKETMGFGPERSPSLEKVDVFASVKRVANIIRRSDPLRNVDRSGSLVERDIGRVLEIVVTTVMAEISPSPAAPAGGPSPPPPPLEYDANTMRKKKPGVHLTFSVLMSFLLGFPLL</sequence>
<keyword evidence="2" id="KW-1185">Reference proteome</keyword>
<gene>
    <name evidence="1" type="ORF">MLD38_032926</name>
</gene>
<accession>A0ACB9M5J1</accession>
<evidence type="ECO:0000313" key="2">
    <source>
        <dbReference type="Proteomes" id="UP001057402"/>
    </source>
</evidence>
<evidence type="ECO:0000313" key="1">
    <source>
        <dbReference type="EMBL" id="KAI4319313.1"/>
    </source>
</evidence>
<name>A0ACB9M5J1_9MYRT</name>
<organism evidence="1 2">
    <name type="scientific">Melastoma candidum</name>
    <dbReference type="NCBI Taxonomy" id="119954"/>
    <lineage>
        <taxon>Eukaryota</taxon>
        <taxon>Viridiplantae</taxon>
        <taxon>Streptophyta</taxon>
        <taxon>Embryophyta</taxon>
        <taxon>Tracheophyta</taxon>
        <taxon>Spermatophyta</taxon>
        <taxon>Magnoliopsida</taxon>
        <taxon>eudicotyledons</taxon>
        <taxon>Gunneridae</taxon>
        <taxon>Pentapetalae</taxon>
        <taxon>rosids</taxon>
        <taxon>malvids</taxon>
        <taxon>Myrtales</taxon>
        <taxon>Melastomataceae</taxon>
        <taxon>Melastomatoideae</taxon>
        <taxon>Melastomateae</taxon>
        <taxon>Melastoma</taxon>
    </lineage>
</organism>
<comment type="caution">
    <text evidence="1">The sequence shown here is derived from an EMBL/GenBank/DDBJ whole genome shotgun (WGS) entry which is preliminary data.</text>
</comment>
<dbReference type="Proteomes" id="UP001057402">
    <property type="component" value="Chromosome 10"/>
</dbReference>
<proteinExistence type="predicted"/>
<dbReference type="EMBL" id="CM042889">
    <property type="protein sequence ID" value="KAI4319313.1"/>
    <property type="molecule type" value="Genomic_DNA"/>
</dbReference>